<proteinExistence type="predicted"/>
<dbReference type="Proteomes" id="UP000789702">
    <property type="component" value="Unassembled WGS sequence"/>
</dbReference>
<reference evidence="1" key="1">
    <citation type="submission" date="2021-06" db="EMBL/GenBank/DDBJ databases">
        <authorList>
            <person name="Kallberg Y."/>
            <person name="Tangrot J."/>
            <person name="Rosling A."/>
        </authorList>
    </citation>
    <scope>NUCLEOTIDE SEQUENCE</scope>
    <source>
        <strain evidence="1">IL203A</strain>
    </source>
</reference>
<protein>
    <submittedName>
        <fullName evidence="1">11536_t:CDS:1</fullName>
    </submittedName>
</protein>
<evidence type="ECO:0000313" key="1">
    <source>
        <dbReference type="EMBL" id="CAG8438226.1"/>
    </source>
</evidence>
<comment type="caution">
    <text evidence="1">The sequence shown here is derived from an EMBL/GenBank/DDBJ whole genome shotgun (WGS) entry which is preliminary data.</text>
</comment>
<keyword evidence="2" id="KW-1185">Reference proteome</keyword>
<sequence length="185" mass="20693">MSNPTKGIFSVPKKDEYVPKPTDGQRNLRFGMPGVAATDPEPISDFSNVPEKDEVRIHGEGISRAEEDRNIAELKALVREREEQECKEREDHKPGPQSANIASALGKYATAVAQERLENPSDLTNSQYLPPIQHPDEKELLNRLKEEARTRQRIENYEMEATVKGGVAAHVRSAADKLANDLKTH</sequence>
<accession>A0ACA9JVE2</accession>
<gene>
    <name evidence="1" type="ORF">DHETER_LOCUS62</name>
</gene>
<dbReference type="EMBL" id="CAJVPU010000022">
    <property type="protein sequence ID" value="CAG8438226.1"/>
    <property type="molecule type" value="Genomic_DNA"/>
</dbReference>
<organism evidence="1 2">
    <name type="scientific">Dentiscutata heterogama</name>
    <dbReference type="NCBI Taxonomy" id="1316150"/>
    <lineage>
        <taxon>Eukaryota</taxon>
        <taxon>Fungi</taxon>
        <taxon>Fungi incertae sedis</taxon>
        <taxon>Mucoromycota</taxon>
        <taxon>Glomeromycotina</taxon>
        <taxon>Glomeromycetes</taxon>
        <taxon>Diversisporales</taxon>
        <taxon>Gigasporaceae</taxon>
        <taxon>Dentiscutata</taxon>
    </lineage>
</organism>
<name>A0ACA9JVE2_9GLOM</name>
<evidence type="ECO:0000313" key="2">
    <source>
        <dbReference type="Proteomes" id="UP000789702"/>
    </source>
</evidence>